<dbReference type="EMBL" id="AFYH01060685">
    <property type="status" value="NOT_ANNOTATED_CDS"/>
    <property type="molecule type" value="Genomic_DNA"/>
</dbReference>
<dbReference type="GeneTree" id="ENSGT00940000154342"/>
<comment type="subcellular location">
    <subcellularLocation>
        <location evidence="1">Cytoplasm</location>
    </subcellularLocation>
</comment>
<dbReference type="GO" id="GO:0045202">
    <property type="term" value="C:synapse"/>
    <property type="evidence" value="ECO:0007669"/>
    <property type="project" value="GOC"/>
</dbReference>
<keyword evidence="7" id="KW-1185">Reference proteome</keyword>
<dbReference type="EMBL" id="AFYH01060681">
    <property type="status" value="NOT_ANNOTATED_CDS"/>
    <property type="molecule type" value="Genomic_DNA"/>
</dbReference>
<dbReference type="SMART" id="SM00150">
    <property type="entry name" value="SPEC"/>
    <property type="match status" value="3"/>
</dbReference>
<reference evidence="6" key="2">
    <citation type="submission" date="2025-08" db="UniProtKB">
        <authorList>
            <consortium name="Ensembl"/>
        </authorList>
    </citation>
    <scope>IDENTIFICATION</scope>
</reference>
<evidence type="ECO:0000313" key="6">
    <source>
        <dbReference type="Ensembl" id="ENSLACP00000016106.1"/>
    </source>
</evidence>
<gene>
    <name evidence="6" type="primary">DMD</name>
</gene>
<evidence type="ECO:0000256" key="1">
    <source>
        <dbReference type="ARBA" id="ARBA00004496"/>
    </source>
</evidence>
<dbReference type="Proteomes" id="UP000008672">
    <property type="component" value="Unassembled WGS sequence"/>
</dbReference>
<reference evidence="7" key="1">
    <citation type="submission" date="2011-08" db="EMBL/GenBank/DDBJ databases">
        <title>The draft genome of Latimeria chalumnae.</title>
        <authorList>
            <person name="Di Palma F."/>
            <person name="Alfoldi J."/>
            <person name="Johnson J."/>
            <person name="Berlin A."/>
            <person name="Gnerre S."/>
            <person name="Jaffe D."/>
            <person name="MacCallum I."/>
            <person name="Young S."/>
            <person name="Walker B.J."/>
            <person name="Lander E."/>
            <person name="Lindblad-Toh K."/>
        </authorList>
    </citation>
    <scope>NUCLEOTIDE SEQUENCE [LARGE SCALE GENOMIC DNA]</scope>
    <source>
        <strain evidence="7">Wild caught</strain>
    </source>
</reference>
<dbReference type="Ensembl" id="ENSLACT00000016217.1">
    <property type="protein sequence ID" value="ENSLACP00000016106.1"/>
    <property type="gene ID" value="ENSLACG00000014185.2"/>
</dbReference>
<proteinExistence type="predicted"/>
<sequence length="314" mass="36993">MQQDRCCSPRIRFKMLHRKTYHVKDLQAEIEAHTDIFHSLDESGQKILKSLEGSEDAALLQRRLDNMNFRWNELRKKSLNIRSHLEATSDQWKRFHLSLQELLAWIHLKNDELTRQMPVGGDVPTVQKQNDTHRAFKRELKGKEPVIMSALETVQMFLADQPLEGLDKLYQEHRELPPEEQPQNIARMLRKQVDDVKTEWEKVNVRSVDWQKKLDVTLERLMELQEAMDELDLKLRQAEAIKGSWQPVGDLLIDSLQDHIEKVKAFRAEIAPFKENVTHMNDLASQFPSNDIHLSPYNLNRLDDLNTRWKLLQV</sequence>
<dbReference type="EMBL" id="AFYH01060684">
    <property type="status" value="NOT_ANNOTATED_CDS"/>
    <property type="molecule type" value="Genomic_DNA"/>
</dbReference>
<evidence type="ECO:0000256" key="2">
    <source>
        <dbReference type="ARBA" id="ARBA00022490"/>
    </source>
</evidence>
<dbReference type="GO" id="GO:0099536">
    <property type="term" value="P:synaptic signaling"/>
    <property type="evidence" value="ECO:0007669"/>
    <property type="project" value="TreeGrafter"/>
</dbReference>
<dbReference type="GO" id="GO:0005886">
    <property type="term" value="C:plasma membrane"/>
    <property type="evidence" value="ECO:0007669"/>
    <property type="project" value="TreeGrafter"/>
</dbReference>
<dbReference type="InterPro" id="IPR050774">
    <property type="entry name" value="KCMF1/Dystrophin"/>
</dbReference>
<dbReference type="InterPro" id="IPR002017">
    <property type="entry name" value="Spectrin_repeat"/>
</dbReference>
<dbReference type="EMBL" id="AFYH01060683">
    <property type="status" value="NOT_ANNOTATED_CDS"/>
    <property type="molecule type" value="Genomic_DNA"/>
</dbReference>
<keyword evidence="2" id="KW-0963">Cytoplasm</keyword>
<dbReference type="CDD" id="cd00176">
    <property type="entry name" value="SPEC"/>
    <property type="match status" value="1"/>
</dbReference>
<dbReference type="EMBL" id="AFYH01060680">
    <property type="status" value="NOT_ANNOTATED_CDS"/>
    <property type="molecule type" value="Genomic_DNA"/>
</dbReference>
<evidence type="ECO:0000313" key="7">
    <source>
        <dbReference type="Proteomes" id="UP000008672"/>
    </source>
</evidence>
<keyword evidence="5" id="KW-0175">Coiled coil</keyword>
<reference evidence="6" key="3">
    <citation type="submission" date="2025-09" db="UniProtKB">
        <authorList>
            <consortium name="Ensembl"/>
        </authorList>
    </citation>
    <scope>IDENTIFICATION</scope>
</reference>
<dbReference type="Bgee" id="ENSLACG00000014185">
    <property type="expression patterns" value="Expressed in post-anal tail muscle and 6 other cell types or tissues"/>
</dbReference>
<dbReference type="Pfam" id="PF00435">
    <property type="entry name" value="Spectrin"/>
    <property type="match status" value="3"/>
</dbReference>
<protein>
    <submittedName>
        <fullName evidence="6">Dystrophin</fullName>
    </submittedName>
</protein>
<evidence type="ECO:0000256" key="4">
    <source>
        <dbReference type="ARBA" id="ARBA00023212"/>
    </source>
</evidence>
<dbReference type="EMBL" id="AFYH01060679">
    <property type="status" value="NOT_ANNOTATED_CDS"/>
    <property type="molecule type" value="Genomic_DNA"/>
</dbReference>
<dbReference type="AlphaFoldDB" id="H3B2I5"/>
<dbReference type="SUPFAM" id="SSF46966">
    <property type="entry name" value="Spectrin repeat"/>
    <property type="match status" value="2"/>
</dbReference>
<evidence type="ECO:0000256" key="5">
    <source>
        <dbReference type="SAM" id="Coils"/>
    </source>
</evidence>
<evidence type="ECO:0000256" key="3">
    <source>
        <dbReference type="ARBA" id="ARBA00022837"/>
    </source>
</evidence>
<keyword evidence="4" id="KW-0206">Cytoskeleton</keyword>
<dbReference type="InterPro" id="IPR018159">
    <property type="entry name" value="Spectrin/alpha-actinin"/>
</dbReference>
<keyword evidence="3" id="KW-0106">Calcium</keyword>
<dbReference type="PANTHER" id="PTHR12268">
    <property type="entry name" value="E3 UBIQUITIN-PROTEIN LIGASE KCMF1"/>
    <property type="match status" value="1"/>
</dbReference>
<accession>H3B2I5</accession>
<organism evidence="6 7">
    <name type="scientific">Latimeria chalumnae</name>
    <name type="common">Coelacanth</name>
    <dbReference type="NCBI Taxonomy" id="7897"/>
    <lineage>
        <taxon>Eukaryota</taxon>
        <taxon>Metazoa</taxon>
        <taxon>Chordata</taxon>
        <taxon>Craniata</taxon>
        <taxon>Vertebrata</taxon>
        <taxon>Euteleostomi</taxon>
        <taxon>Coelacanthiformes</taxon>
        <taxon>Coelacanthidae</taxon>
        <taxon>Latimeria</taxon>
    </lineage>
</organism>
<name>H3B2I5_LATCH</name>
<dbReference type="HOGENOM" id="CLU_887191_0_0_1"/>
<dbReference type="FunFam" id="1.20.58.60:FF:000056">
    <property type="entry name" value="utrophin isoform X1"/>
    <property type="match status" value="1"/>
</dbReference>
<dbReference type="PANTHER" id="PTHR12268:SF14">
    <property type="entry name" value="DYSTROPHIN-1"/>
    <property type="match status" value="1"/>
</dbReference>
<dbReference type="EMBL" id="AFYH01060677">
    <property type="status" value="NOT_ANNOTATED_CDS"/>
    <property type="molecule type" value="Genomic_DNA"/>
</dbReference>
<dbReference type="EMBL" id="AFYH01060682">
    <property type="status" value="NOT_ANNOTATED_CDS"/>
    <property type="molecule type" value="Genomic_DNA"/>
</dbReference>
<feature type="coiled-coil region" evidence="5">
    <location>
        <begin position="214"/>
        <end position="241"/>
    </location>
</feature>
<dbReference type="EMBL" id="AFYH01060678">
    <property type="status" value="NOT_ANNOTATED_CDS"/>
    <property type="molecule type" value="Genomic_DNA"/>
</dbReference>
<dbReference type="EMBL" id="AFYH01060676">
    <property type="status" value="NOT_ANNOTATED_CDS"/>
    <property type="molecule type" value="Genomic_DNA"/>
</dbReference>
<dbReference type="Gene3D" id="1.20.58.60">
    <property type="match status" value="3"/>
</dbReference>